<dbReference type="RefSeq" id="WP_069662272.1">
    <property type="nucleotide sequence ID" value="NZ_JBHUJJ010000001.1"/>
</dbReference>
<sequence length="249" mass="26834">MKLSKKSIIIGVAAVLLVGGGTGGFILHNNQVQAQQLKEKEEKKAAYDQLKKDVEAAIDKAYETRKEEDLKTAEEAIGKLKEKDQEKPKERFAKLQSFLVRIKATDTAVTKAEKSKSDEDIKSAQALIDTETDDYLKEDKKGHQARLDKVKKAVSDEKAKKDKEAAANEANTATNNNYVEETPAPATEVPTYQTPPQQAASPAQPAQPATPAPSTPAGNSGGSTGAATTDELNQSAQDAANSDWSGFYK</sequence>
<keyword evidence="4" id="KW-1185">Reference proteome</keyword>
<feature type="compositionally biased region" description="Low complexity" evidence="2">
    <location>
        <begin position="167"/>
        <end position="182"/>
    </location>
</feature>
<keyword evidence="1" id="KW-0175">Coiled coil</keyword>
<evidence type="ECO:0000313" key="4">
    <source>
        <dbReference type="Proteomes" id="UP000095094"/>
    </source>
</evidence>
<evidence type="ECO:0000256" key="2">
    <source>
        <dbReference type="SAM" id="MobiDB-lite"/>
    </source>
</evidence>
<gene>
    <name evidence="3" type="ORF">BCR25_14555</name>
</gene>
<feature type="compositionally biased region" description="Basic and acidic residues" evidence="2">
    <location>
        <begin position="134"/>
        <end position="166"/>
    </location>
</feature>
<accession>A0A1E5H591</accession>
<dbReference type="AlphaFoldDB" id="A0A1E5H591"/>
<comment type="caution">
    <text evidence="3">The sequence shown here is derived from an EMBL/GenBank/DDBJ whole genome shotgun (WGS) entry which is preliminary data.</text>
</comment>
<proteinExistence type="predicted"/>
<dbReference type="Proteomes" id="UP000095094">
    <property type="component" value="Unassembled WGS sequence"/>
</dbReference>
<dbReference type="EMBL" id="MIJY01000002">
    <property type="protein sequence ID" value="OEG20006.1"/>
    <property type="molecule type" value="Genomic_DNA"/>
</dbReference>
<feature type="compositionally biased region" description="Polar residues" evidence="2">
    <location>
        <begin position="230"/>
        <end position="249"/>
    </location>
</feature>
<name>A0A1E5H591_9ENTE</name>
<reference evidence="4" key="1">
    <citation type="submission" date="2016-09" db="EMBL/GenBank/DDBJ databases">
        <authorList>
            <person name="Gulvik C.A."/>
        </authorList>
    </citation>
    <scope>NUCLEOTIDE SEQUENCE [LARGE SCALE GENOMIC DNA]</scope>
    <source>
        <strain evidence="4">LMG 8895</strain>
    </source>
</reference>
<feature type="compositionally biased region" description="Low complexity" evidence="2">
    <location>
        <begin position="194"/>
        <end position="207"/>
    </location>
</feature>
<organism evidence="3 4">
    <name type="scientific">Enterococcus termitis</name>
    <dbReference type="NCBI Taxonomy" id="332950"/>
    <lineage>
        <taxon>Bacteria</taxon>
        <taxon>Bacillati</taxon>
        <taxon>Bacillota</taxon>
        <taxon>Bacilli</taxon>
        <taxon>Lactobacillales</taxon>
        <taxon>Enterococcaceae</taxon>
        <taxon>Enterococcus</taxon>
    </lineage>
</organism>
<evidence type="ECO:0000256" key="1">
    <source>
        <dbReference type="SAM" id="Coils"/>
    </source>
</evidence>
<feature type="region of interest" description="Disordered" evidence="2">
    <location>
        <begin position="129"/>
        <end position="249"/>
    </location>
</feature>
<evidence type="ECO:0000313" key="3">
    <source>
        <dbReference type="EMBL" id="OEG20006.1"/>
    </source>
</evidence>
<protein>
    <submittedName>
        <fullName evidence="3">Uncharacterized protein</fullName>
    </submittedName>
</protein>
<feature type="coiled-coil region" evidence="1">
    <location>
        <begin position="33"/>
        <end position="83"/>
    </location>
</feature>